<gene>
    <name evidence="1" type="ORF">QF118_18850</name>
</gene>
<reference evidence="1 2" key="1">
    <citation type="submission" date="2023-05" db="EMBL/GenBank/DDBJ databases">
        <title>YMD87, complete Genome.</title>
        <authorList>
            <person name="Zhang J."/>
            <person name="Xu X."/>
        </authorList>
    </citation>
    <scope>NUCLEOTIDE SEQUENCE [LARGE SCALE GENOMIC DNA]</scope>
    <source>
        <strain evidence="1 2">YMD87</strain>
    </source>
</reference>
<sequence length="70" mass="7715">MSKFNWNTSGIPETTLVDYAGAFRSKALHFTILECAATMHLPQHGCVESFFAELARAVDSLQDQPNSPKS</sequence>
<dbReference type="EMBL" id="CP124616">
    <property type="protein sequence ID" value="WGW03948.1"/>
    <property type="molecule type" value="Genomic_DNA"/>
</dbReference>
<evidence type="ECO:0000313" key="2">
    <source>
        <dbReference type="Proteomes" id="UP001241605"/>
    </source>
</evidence>
<proteinExistence type="predicted"/>
<dbReference type="RefSeq" id="WP_282300578.1">
    <property type="nucleotide sequence ID" value="NZ_CP124616.1"/>
</dbReference>
<evidence type="ECO:0008006" key="3">
    <source>
        <dbReference type="Google" id="ProtNLM"/>
    </source>
</evidence>
<protein>
    <recommendedName>
        <fullName evidence="3">Transposase DDE domain-containing protein</fullName>
    </recommendedName>
</protein>
<evidence type="ECO:0000313" key="1">
    <source>
        <dbReference type="EMBL" id="WGW03948.1"/>
    </source>
</evidence>
<organism evidence="1 2">
    <name type="scientific">Tropicibacter oceani</name>
    <dbReference type="NCBI Taxonomy" id="3058420"/>
    <lineage>
        <taxon>Bacteria</taxon>
        <taxon>Pseudomonadati</taxon>
        <taxon>Pseudomonadota</taxon>
        <taxon>Alphaproteobacteria</taxon>
        <taxon>Rhodobacterales</taxon>
        <taxon>Roseobacteraceae</taxon>
        <taxon>Tropicibacter</taxon>
    </lineage>
</organism>
<accession>A0ABY8QJ03</accession>
<dbReference type="Proteomes" id="UP001241605">
    <property type="component" value="Chromosome"/>
</dbReference>
<name>A0ABY8QJ03_9RHOB</name>
<keyword evidence="2" id="KW-1185">Reference proteome</keyword>